<accession>A0A812N7U7</accession>
<proteinExistence type="predicted"/>
<dbReference type="SUPFAM" id="SSF53254">
    <property type="entry name" value="Phosphoglycerate mutase-like"/>
    <property type="match status" value="1"/>
</dbReference>
<dbReference type="EMBL" id="CAJNJA010012868">
    <property type="protein sequence ID" value="CAE7306998.1"/>
    <property type="molecule type" value="Genomic_DNA"/>
</dbReference>
<dbReference type="Gene3D" id="3.40.50.1240">
    <property type="entry name" value="Phosphoglycerate mutase-like"/>
    <property type="match status" value="1"/>
</dbReference>
<sequence>MSRRIFIVRHGERSDGPGLPPPPEDGFPEAPLTVAGLFQARCTAAALKTLLGPLSAAVVSSPARRCLQTARPIAEALQAALYVEPGLADWSETRLPVQVPLPELGLEVRHLGPVWAEPLEEETWEMAVRRYRETYAGLTSHLCLVSISDPAVPALVLCSHQAALEALAPASWTQGHCAVTELSGIPPVPGSLLHDCSAWRLRFVFVASREPRPRYWRAKLGTPTRTRPLESHGDFWTVAVAQLQAHLTVTSSKRERPLLLFFLDVTGELIHLSCGLAVSANEAGELTLAGAQRLRWFSGPGGELLNEKGVHLAVRNGEMPTLWMKEGSSDDSMAFDLLPLGKAGLGLGALADAAKKDSAS</sequence>
<evidence type="ECO:0000313" key="2">
    <source>
        <dbReference type="Proteomes" id="UP000601435"/>
    </source>
</evidence>
<keyword evidence="2" id="KW-1185">Reference proteome</keyword>
<dbReference type="PANTHER" id="PTHR16469">
    <property type="entry name" value="UBIQUITIN-ASSOCIATED AND SH3 DOMAIN-CONTAINING BA-RELATED"/>
    <property type="match status" value="1"/>
</dbReference>
<evidence type="ECO:0000313" key="1">
    <source>
        <dbReference type="EMBL" id="CAE7306998.1"/>
    </source>
</evidence>
<gene>
    <name evidence="1" type="primary">TFC7</name>
    <name evidence="1" type="ORF">SNEC2469_LOCUS7620</name>
</gene>
<organism evidence="1 2">
    <name type="scientific">Symbiodinium necroappetens</name>
    <dbReference type="NCBI Taxonomy" id="1628268"/>
    <lineage>
        <taxon>Eukaryota</taxon>
        <taxon>Sar</taxon>
        <taxon>Alveolata</taxon>
        <taxon>Dinophyceae</taxon>
        <taxon>Suessiales</taxon>
        <taxon>Symbiodiniaceae</taxon>
        <taxon>Symbiodinium</taxon>
    </lineage>
</organism>
<dbReference type="OrthoDB" id="414418at2759"/>
<dbReference type="Proteomes" id="UP000601435">
    <property type="component" value="Unassembled WGS sequence"/>
</dbReference>
<protein>
    <submittedName>
        <fullName evidence="1">TFC7 protein</fullName>
    </submittedName>
</protein>
<dbReference type="InterPro" id="IPR013078">
    <property type="entry name" value="His_Pase_superF_clade-1"/>
</dbReference>
<dbReference type="PANTHER" id="PTHR16469:SF27">
    <property type="entry name" value="UBIQUITIN-ASSOCIATED AND SH3 DOMAIN-CONTAINING BA-RELATED"/>
    <property type="match status" value="1"/>
</dbReference>
<name>A0A812N7U7_9DINO</name>
<reference evidence="1" key="1">
    <citation type="submission" date="2021-02" db="EMBL/GenBank/DDBJ databases">
        <authorList>
            <person name="Dougan E. K."/>
            <person name="Rhodes N."/>
            <person name="Thang M."/>
            <person name="Chan C."/>
        </authorList>
    </citation>
    <scope>NUCLEOTIDE SEQUENCE</scope>
</reference>
<dbReference type="AlphaFoldDB" id="A0A812N7U7"/>
<dbReference type="SMART" id="SM00855">
    <property type="entry name" value="PGAM"/>
    <property type="match status" value="1"/>
</dbReference>
<dbReference type="CDD" id="cd07067">
    <property type="entry name" value="HP_PGM_like"/>
    <property type="match status" value="1"/>
</dbReference>
<dbReference type="InterPro" id="IPR051710">
    <property type="entry name" value="Phosphatase_SH3-domain"/>
</dbReference>
<dbReference type="Pfam" id="PF00300">
    <property type="entry name" value="His_Phos_1"/>
    <property type="match status" value="1"/>
</dbReference>
<dbReference type="InterPro" id="IPR029033">
    <property type="entry name" value="His_PPase_superfam"/>
</dbReference>
<comment type="caution">
    <text evidence="1">The sequence shown here is derived from an EMBL/GenBank/DDBJ whole genome shotgun (WGS) entry which is preliminary data.</text>
</comment>